<dbReference type="GO" id="GO:0003677">
    <property type="term" value="F:DNA binding"/>
    <property type="evidence" value="ECO:0007669"/>
    <property type="project" value="InterPro"/>
</dbReference>
<dbReference type="GO" id="GO:0005737">
    <property type="term" value="C:cytoplasm"/>
    <property type="evidence" value="ECO:0007669"/>
    <property type="project" value="InterPro"/>
</dbReference>
<dbReference type="GO" id="GO:0006274">
    <property type="term" value="P:DNA replication termination"/>
    <property type="evidence" value="ECO:0007669"/>
    <property type="project" value="InterPro"/>
</dbReference>
<evidence type="ECO:0000313" key="2">
    <source>
        <dbReference type="EMBL" id="QHD49955.1"/>
    </source>
</evidence>
<evidence type="ECO:0000256" key="1">
    <source>
        <dbReference type="SAM" id="MobiDB-lite"/>
    </source>
</evidence>
<dbReference type="Gene3D" id="3.50.14.10">
    <property type="entry name" value="Replication terminator Tus, domain 1 superfamily/Replication terminator Tus"/>
    <property type="match status" value="1"/>
</dbReference>
<gene>
    <name evidence="2" type="ORF">CTT34_09780</name>
</gene>
<reference evidence="2 3" key="1">
    <citation type="submission" date="2017-10" db="EMBL/GenBank/DDBJ databases">
        <title>Coral associated bacteria.</title>
        <authorList>
            <person name="Wang X."/>
        </authorList>
    </citation>
    <scope>NUCLEOTIDE SEQUENCE [LARGE SCALE GENOMIC DNA]</scope>
    <source>
        <strain evidence="2 3">SCSIO 43005</strain>
    </source>
</reference>
<feature type="region of interest" description="Disordered" evidence="1">
    <location>
        <begin position="252"/>
        <end position="274"/>
    </location>
</feature>
<dbReference type="AlphaFoldDB" id="A0A857GL70"/>
<dbReference type="InterPro" id="IPR036381">
    <property type="entry name" value="Tus_dom1"/>
</dbReference>
<organism evidence="2 3">
    <name type="scientific">Vreelandella aquamarina</name>
    <dbReference type="NCBI Taxonomy" id="77097"/>
    <lineage>
        <taxon>Bacteria</taxon>
        <taxon>Pseudomonadati</taxon>
        <taxon>Pseudomonadota</taxon>
        <taxon>Gammaproteobacteria</taxon>
        <taxon>Oceanospirillales</taxon>
        <taxon>Halomonadaceae</taxon>
        <taxon>Vreelandella</taxon>
    </lineage>
</organism>
<protein>
    <submittedName>
        <fullName evidence="2">DNA replication terminus site-binding protein</fullName>
    </submittedName>
</protein>
<proteinExistence type="predicted"/>
<sequence length="289" mass="32927">MSDALRPHYRLLHELDERFDQLTAAIHRAATLYESAPPATWRLSGSGDATWLRDALLDMWHQQHQDGRETRNYIAVIAADEPLIEAFQEVNAAKSAISTLLQRIKQSEPGGLSDAKQRLPQRHPDVEKVLRTGGMARLHLKQCWRQLPIVEAPVARVRLAWYSSGRSIKRITVQEAEQKLLQLDSDAPHVRIQLRKLAGIPSSEPLAQVQNQAPLMRANLFFTEPLMDGQTRRALNIAMPLVVPAHEGRLPHIKVPPMEPPAQRTRAKRRDEKLESDAFLPSLRVYRYR</sequence>
<dbReference type="OrthoDB" id="6354133at2"/>
<accession>A0A857GL70</accession>
<dbReference type="KEGG" id="hmd:CTT34_09780"/>
<dbReference type="RefSeq" id="WP_159342270.1">
    <property type="nucleotide sequence ID" value="NZ_CP024621.1"/>
</dbReference>
<dbReference type="Proteomes" id="UP000463949">
    <property type="component" value="Chromosome"/>
</dbReference>
<evidence type="ECO:0000313" key="3">
    <source>
        <dbReference type="Proteomes" id="UP000463949"/>
    </source>
</evidence>
<dbReference type="EMBL" id="CP024621">
    <property type="protein sequence ID" value="QHD49955.1"/>
    <property type="molecule type" value="Genomic_DNA"/>
</dbReference>
<name>A0A857GL70_9GAMM</name>